<dbReference type="Pfam" id="PF01494">
    <property type="entry name" value="FAD_binding_3"/>
    <property type="match status" value="1"/>
</dbReference>
<evidence type="ECO:0000256" key="1">
    <source>
        <dbReference type="ARBA" id="ARBA00022630"/>
    </source>
</evidence>
<name>A0A9P6ZXZ5_9AGAM</name>
<dbReference type="SUPFAM" id="SSF54373">
    <property type="entry name" value="FAD-linked reductases, C-terminal domain"/>
    <property type="match status" value="1"/>
</dbReference>
<dbReference type="EMBL" id="JABBWD010000014">
    <property type="protein sequence ID" value="KAG1778822.1"/>
    <property type="molecule type" value="Genomic_DNA"/>
</dbReference>
<dbReference type="PANTHER" id="PTHR46720:SF3">
    <property type="entry name" value="FAD-BINDING DOMAIN-CONTAINING PROTEIN-RELATED"/>
    <property type="match status" value="1"/>
</dbReference>
<organism evidence="5 6">
    <name type="scientific">Suillus placidus</name>
    <dbReference type="NCBI Taxonomy" id="48579"/>
    <lineage>
        <taxon>Eukaryota</taxon>
        <taxon>Fungi</taxon>
        <taxon>Dikarya</taxon>
        <taxon>Basidiomycota</taxon>
        <taxon>Agaricomycotina</taxon>
        <taxon>Agaricomycetes</taxon>
        <taxon>Agaricomycetidae</taxon>
        <taxon>Boletales</taxon>
        <taxon>Suillineae</taxon>
        <taxon>Suillaceae</taxon>
        <taxon>Suillus</taxon>
    </lineage>
</organism>
<keyword evidence="1" id="KW-0285">Flavoprotein</keyword>
<dbReference type="Gene3D" id="3.50.50.60">
    <property type="entry name" value="FAD/NAD(P)-binding domain"/>
    <property type="match status" value="1"/>
</dbReference>
<feature type="domain" description="FAD-binding" evidence="4">
    <location>
        <begin position="7"/>
        <end position="398"/>
    </location>
</feature>
<dbReference type="InterPro" id="IPR051104">
    <property type="entry name" value="FAD_monoxygenase"/>
</dbReference>
<dbReference type="InterPro" id="IPR036188">
    <property type="entry name" value="FAD/NAD-bd_sf"/>
</dbReference>
<sequence>MSTPKFRIAICGGGVGGLTLAVALSRYPDIVVDVYEAAQSFYEVGAGFGIWPRAFKVLRKLGPDFEQQLLQRCGYECTEEYVPAIKHRKSDQAVGIQLFDLMTKGNQMRFHRADFHGVLLSHLPPSCTTHNAKRLKSYTQPFNDHSRSSPITLTFKDGSTATCDVLIGADGIKSTVRHYMMRELAEGMDPDEKQSVLSCINPVWSGVTAYRTLIPAEKLRVRCPDHHVFGGGITQYLGKDAFFLAYPISLGQYINIAGFTLQSDLVGTTYEADARIPRRSFEGKANSEWVGELTAEQFVEPFKDFEEDAKLLLECVERGTLWAVHTVKTLPSTNFGRVALLGDAAHAMLPFQGAGAGQSIEDAYLLATVLGHKATTLDTVPRALAIYDKLRRPFTSDVALRSRLNGQLCAFQTDVPLHELGNTITKNWEWAWLTELDDALEEAVKLVEDSSINIS</sequence>
<dbReference type="GO" id="GO:0071949">
    <property type="term" value="F:FAD binding"/>
    <property type="evidence" value="ECO:0007669"/>
    <property type="project" value="InterPro"/>
</dbReference>
<evidence type="ECO:0000256" key="2">
    <source>
        <dbReference type="ARBA" id="ARBA00022827"/>
    </source>
</evidence>
<keyword evidence="2" id="KW-0274">FAD</keyword>
<keyword evidence="3" id="KW-0560">Oxidoreductase</keyword>
<dbReference type="GO" id="GO:0016491">
    <property type="term" value="F:oxidoreductase activity"/>
    <property type="evidence" value="ECO:0007669"/>
    <property type="project" value="UniProtKB-KW"/>
</dbReference>
<dbReference type="GO" id="GO:0044550">
    <property type="term" value="P:secondary metabolite biosynthetic process"/>
    <property type="evidence" value="ECO:0007669"/>
    <property type="project" value="TreeGrafter"/>
</dbReference>
<dbReference type="PRINTS" id="PR00420">
    <property type="entry name" value="RNGMNOXGNASE"/>
</dbReference>
<evidence type="ECO:0000313" key="6">
    <source>
        <dbReference type="Proteomes" id="UP000714275"/>
    </source>
</evidence>
<evidence type="ECO:0000259" key="4">
    <source>
        <dbReference type="Pfam" id="PF01494"/>
    </source>
</evidence>
<dbReference type="Proteomes" id="UP000714275">
    <property type="component" value="Unassembled WGS sequence"/>
</dbReference>
<evidence type="ECO:0000256" key="3">
    <source>
        <dbReference type="ARBA" id="ARBA00023002"/>
    </source>
</evidence>
<proteinExistence type="predicted"/>
<dbReference type="OrthoDB" id="417877at2759"/>
<dbReference type="AlphaFoldDB" id="A0A9P6ZXZ5"/>
<dbReference type="InterPro" id="IPR002938">
    <property type="entry name" value="FAD-bd"/>
</dbReference>
<protein>
    <recommendedName>
        <fullName evidence="4">FAD-binding domain-containing protein</fullName>
    </recommendedName>
</protein>
<accession>A0A9P6ZXZ5</accession>
<reference evidence="5" key="1">
    <citation type="journal article" date="2020" name="New Phytol.">
        <title>Comparative genomics reveals dynamic genome evolution in host specialist ectomycorrhizal fungi.</title>
        <authorList>
            <person name="Lofgren L.A."/>
            <person name="Nguyen N.H."/>
            <person name="Vilgalys R."/>
            <person name="Ruytinx J."/>
            <person name="Liao H.L."/>
            <person name="Branco S."/>
            <person name="Kuo A."/>
            <person name="LaButti K."/>
            <person name="Lipzen A."/>
            <person name="Andreopoulos W."/>
            <person name="Pangilinan J."/>
            <person name="Riley R."/>
            <person name="Hundley H."/>
            <person name="Na H."/>
            <person name="Barry K."/>
            <person name="Grigoriev I.V."/>
            <person name="Stajich J.E."/>
            <person name="Kennedy P.G."/>
        </authorList>
    </citation>
    <scope>NUCLEOTIDE SEQUENCE</scope>
    <source>
        <strain evidence="5">DOB743</strain>
    </source>
</reference>
<keyword evidence="6" id="KW-1185">Reference proteome</keyword>
<evidence type="ECO:0000313" key="5">
    <source>
        <dbReference type="EMBL" id="KAG1778822.1"/>
    </source>
</evidence>
<gene>
    <name evidence="5" type="ORF">EV702DRAFT_1186477</name>
</gene>
<comment type="caution">
    <text evidence="5">The sequence shown here is derived from an EMBL/GenBank/DDBJ whole genome shotgun (WGS) entry which is preliminary data.</text>
</comment>
<dbReference type="PANTHER" id="PTHR46720">
    <property type="entry name" value="HYDROXYLASE, PUTATIVE (AFU_ORTHOLOGUE AFUA_3G01460)-RELATED"/>
    <property type="match status" value="1"/>
</dbReference>
<dbReference type="SUPFAM" id="SSF51905">
    <property type="entry name" value="FAD/NAD(P)-binding domain"/>
    <property type="match status" value="1"/>
</dbReference>